<dbReference type="PRINTS" id="PR00081">
    <property type="entry name" value="GDHRDH"/>
</dbReference>
<dbReference type="PANTHER" id="PTHR43313:SF1">
    <property type="entry name" value="3BETA-HYDROXYSTEROID DEHYDROGENASE DHS-16"/>
    <property type="match status" value="1"/>
</dbReference>
<evidence type="ECO:0000256" key="1">
    <source>
        <dbReference type="RuleBase" id="RU000363"/>
    </source>
</evidence>
<dbReference type="PANTHER" id="PTHR43313">
    <property type="entry name" value="SHORT-CHAIN DEHYDROGENASE/REDUCTASE FAMILY 9C"/>
    <property type="match status" value="1"/>
</dbReference>
<accession>A0A2T4DNZ4</accession>
<dbReference type="Gene3D" id="3.40.50.720">
    <property type="entry name" value="NAD(P)-binding Rossmann-like Domain"/>
    <property type="match status" value="1"/>
</dbReference>
<dbReference type="GO" id="GO:0008202">
    <property type="term" value="P:steroid metabolic process"/>
    <property type="evidence" value="ECO:0007669"/>
    <property type="project" value="TreeGrafter"/>
</dbReference>
<dbReference type="InterPro" id="IPR036291">
    <property type="entry name" value="NAD(P)-bd_dom_sf"/>
</dbReference>
<dbReference type="GO" id="GO:0016491">
    <property type="term" value="F:oxidoreductase activity"/>
    <property type="evidence" value="ECO:0007669"/>
    <property type="project" value="TreeGrafter"/>
</dbReference>
<dbReference type="PRINTS" id="PR00080">
    <property type="entry name" value="SDRFAMILY"/>
</dbReference>
<reference evidence="2 3" key="1">
    <citation type="submission" date="2018-03" db="EMBL/GenBank/DDBJ databases">
        <title>Cross-interface Injection: A General Nanoliter Liquid Handling Method Applied to Single Cells Genome Amplification Automated Nanoliter Liquid Handling Applied to Single Cell Multiple Displacement Amplification.</title>
        <authorList>
            <person name="Yun J."/>
            <person name="Xu P."/>
            <person name="Xu J."/>
            <person name="Dai X."/>
            <person name="Wang Y."/>
            <person name="Zheng X."/>
            <person name="Cao C."/>
            <person name="Yi Q."/>
            <person name="Zhu Y."/>
            <person name="Wang L."/>
            <person name="Dong Z."/>
            <person name="Huang Y."/>
            <person name="Huang L."/>
            <person name="Du W."/>
        </authorList>
    </citation>
    <scope>NUCLEOTIDE SEQUENCE [LARGE SCALE GENOMIC DNA]</scope>
    <source>
        <strain evidence="2 3">Z-D1-2</strain>
    </source>
</reference>
<comment type="caution">
    <text evidence="2">The sequence shown here is derived from an EMBL/GenBank/DDBJ whole genome shotgun (WGS) entry which is preliminary data.</text>
</comment>
<dbReference type="SUPFAM" id="SSF51735">
    <property type="entry name" value="NAD(P)-binding Rossmann-fold domains"/>
    <property type="match status" value="1"/>
</dbReference>
<name>A0A2T4DNZ4_9BACT</name>
<dbReference type="Pfam" id="PF00106">
    <property type="entry name" value="adh_short"/>
    <property type="match status" value="1"/>
</dbReference>
<dbReference type="Proteomes" id="UP000240608">
    <property type="component" value="Unassembled WGS sequence"/>
</dbReference>
<organism evidence="2 3">
    <name type="scientific">Marivirga lumbricoides</name>
    <dbReference type="NCBI Taxonomy" id="1046115"/>
    <lineage>
        <taxon>Bacteria</taxon>
        <taxon>Pseudomonadati</taxon>
        <taxon>Bacteroidota</taxon>
        <taxon>Cytophagia</taxon>
        <taxon>Cytophagales</taxon>
        <taxon>Marivirgaceae</taxon>
        <taxon>Marivirga</taxon>
    </lineage>
</organism>
<dbReference type="AlphaFoldDB" id="A0A2T4DNZ4"/>
<dbReference type="InterPro" id="IPR020904">
    <property type="entry name" value="Sc_DH/Rdtase_CS"/>
</dbReference>
<comment type="similarity">
    <text evidence="1">Belongs to the short-chain dehydrogenases/reductases (SDR) family.</text>
</comment>
<dbReference type="InterPro" id="IPR002347">
    <property type="entry name" value="SDR_fam"/>
</dbReference>
<sequence>MKNLITKINTVGQEMVVVTGTSTGIGAATARQLGKRGFHVLAGVRTNMDADKIRDINIEPIMLDITNEVHISALIERITSDKKQRPIRALINNAAIEINVPIEVLPLSEWRRQFEVNLIGQVAMIQALLPELFKSKGTVINISSIGGKVAMGGYGPYAATKFALEAVSDSLRREVEQLGVKVVVVEPGAVTSEMSKRVRSNAQRITNEMTKEQRSRYSKLMHAMVSQAESYIDKAVSAEKAGQIIANILNNKRPHTRYTIGSDAAMLSVLIKYLPDRLLDKLIARSMKPHLNAELF</sequence>
<proteinExistence type="inferred from homology"/>
<gene>
    <name evidence="2" type="ORF">C9994_11255</name>
</gene>
<dbReference type="EMBL" id="PYVU01000107">
    <property type="protein sequence ID" value="PTB95541.1"/>
    <property type="molecule type" value="Genomic_DNA"/>
</dbReference>
<protein>
    <submittedName>
        <fullName evidence="2">Dehydrogenase</fullName>
    </submittedName>
</protein>
<dbReference type="PROSITE" id="PS00061">
    <property type="entry name" value="ADH_SHORT"/>
    <property type="match status" value="1"/>
</dbReference>
<evidence type="ECO:0000313" key="3">
    <source>
        <dbReference type="Proteomes" id="UP000240608"/>
    </source>
</evidence>
<evidence type="ECO:0000313" key="2">
    <source>
        <dbReference type="EMBL" id="PTB95541.1"/>
    </source>
</evidence>